<dbReference type="EMBL" id="JBEPMB010000008">
    <property type="protein sequence ID" value="MET3615545.1"/>
    <property type="molecule type" value="Genomic_DNA"/>
</dbReference>
<sequence>MERKLSKILVINPNSSVSVTQSMEACILPLRAATRHQIACTELEKSPAGIETDDHVAEVIPNILEAVGSFNADAFVLACFSDPGIERVRAATGKPVTGIAESAYLTALSLGRRFGIISLGPSSIARHLRYLQKLDLHHRLAGDRSIDMTVVQLMATDVIETLSRTACLLRDEDKADVIILGCAGLGSYRASLQNKLGLPVIDPVQAGVLLAAHHLDMAYGR</sequence>
<dbReference type="Pfam" id="PF01177">
    <property type="entry name" value="Asp_Glu_race"/>
    <property type="match status" value="1"/>
</dbReference>
<dbReference type="Gene3D" id="3.40.50.12500">
    <property type="match status" value="1"/>
</dbReference>
<comment type="similarity">
    <text evidence="1">Belongs to the HyuE racemase family.</text>
</comment>
<dbReference type="InterPro" id="IPR015942">
    <property type="entry name" value="Asp/Glu/hydantoin_racemase"/>
</dbReference>
<name>A0ABV2J6H1_9HYPH</name>
<dbReference type="InterPro" id="IPR052186">
    <property type="entry name" value="Hydantoin_racemase-like"/>
</dbReference>
<dbReference type="PANTHER" id="PTHR28047">
    <property type="entry name" value="PROTEIN DCG1"/>
    <property type="match status" value="1"/>
</dbReference>
<evidence type="ECO:0000313" key="2">
    <source>
        <dbReference type="EMBL" id="MET3615545.1"/>
    </source>
</evidence>
<reference evidence="2 3" key="1">
    <citation type="submission" date="2024-06" db="EMBL/GenBank/DDBJ databases">
        <title>Genomic Encyclopedia of Type Strains, Phase IV (KMG-IV): sequencing the most valuable type-strain genomes for metagenomic binning, comparative biology and taxonomic classification.</title>
        <authorList>
            <person name="Goeker M."/>
        </authorList>
    </citation>
    <scope>NUCLEOTIDE SEQUENCE [LARGE SCALE GENOMIC DNA]</scope>
    <source>
        <strain evidence="2 3">DSM 29780</strain>
    </source>
</reference>
<comment type="caution">
    <text evidence="2">The sequence shown here is derived from an EMBL/GenBank/DDBJ whole genome shotgun (WGS) entry which is preliminary data.</text>
</comment>
<protein>
    <submittedName>
        <fullName evidence="2">Asp/Glu/hydantoin racemase</fullName>
    </submittedName>
</protein>
<dbReference type="PANTHER" id="PTHR28047:SF5">
    <property type="entry name" value="PROTEIN DCG1"/>
    <property type="match status" value="1"/>
</dbReference>
<dbReference type="RefSeq" id="WP_354558015.1">
    <property type="nucleotide sequence ID" value="NZ_JBEPMB010000008.1"/>
</dbReference>
<accession>A0ABV2J6H1</accession>
<evidence type="ECO:0000256" key="1">
    <source>
        <dbReference type="ARBA" id="ARBA00038414"/>
    </source>
</evidence>
<keyword evidence="3" id="KW-1185">Reference proteome</keyword>
<organism evidence="2 3">
    <name type="scientific">Rhizobium aquaticum</name>
    <dbReference type="NCBI Taxonomy" id="1549636"/>
    <lineage>
        <taxon>Bacteria</taxon>
        <taxon>Pseudomonadati</taxon>
        <taxon>Pseudomonadota</taxon>
        <taxon>Alphaproteobacteria</taxon>
        <taxon>Hyphomicrobiales</taxon>
        <taxon>Rhizobiaceae</taxon>
        <taxon>Rhizobium/Agrobacterium group</taxon>
        <taxon>Rhizobium</taxon>
    </lineage>
</organism>
<gene>
    <name evidence="2" type="ORF">ABID16_003892</name>
</gene>
<proteinExistence type="inferred from homology"/>
<dbReference type="InterPro" id="IPR053714">
    <property type="entry name" value="Iso_Racemase_Enz_sf"/>
</dbReference>
<evidence type="ECO:0000313" key="3">
    <source>
        <dbReference type="Proteomes" id="UP001549047"/>
    </source>
</evidence>
<dbReference type="Proteomes" id="UP001549047">
    <property type="component" value="Unassembled WGS sequence"/>
</dbReference>